<evidence type="ECO:0000313" key="2">
    <source>
        <dbReference type="Proteomes" id="UP000050425"/>
    </source>
</evidence>
<reference evidence="1 2" key="1">
    <citation type="submission" date="2015-09" db="EMBL/GenBank/DDBJ databases">
        <title>Genome announcement of multiple Pseudomonas syringae strains.</title>
        <authorList>
            <person name="Thakur S."/>
            <person name="Wang P.W."/>
            <person name="Gong Y."/>
            <person name="Weir B.S."/>
            <person name="Guttman D.S."/>
        </authorList>
    </citation>
    <scope>NUCLEOTIDE SEQUENCE [LARGE SCALE GENOMIC DNA]</scope>
    <source>
        <strain evidence="1 2">ICMP4303</strain>
    </source>
</reference>
<evidence type="ECO:0000313" key="1">
    <source>
        <dbReference type="EMBL" id="KPW44702.1"/>
    </source>
</evidence>
<protein>
    <submittedName>
        <fullName evidence="1">Stability/partitioning determinant</fullName>
    </submittedName>
</protein>
<accession>A0A0N8QMG2</accession>
<proteinExistence type="predicted"/>
<comment type="caution">
    <text evidence="1">The sequence shown here is derived from an EMBL/GenBank/DDBJ whole genome shotgun (WGS) entry which is preliminary data.</text>
</comment>
<dbReference type="Proteomes" id="UP000050425">
    <property type="component" value="Unassembled WGS sequence"/>
</dbReference>
<sequence length="42" mass="4782">MTILNVARIYLRISTEGQDLMHRNFKMPMHQADAMEGGVMSS</sequence>
<dbReference type="EMBL" id="LJPT01000157">
    <property type="protein sequence ID" value="KPW44702.1"/>
    <property type="molecule type" value="Genomic_DNA"/>
</dbReference>
<name>A0A0N8QMG2_9PSED</name>
<dbReference type="AlphaFoldDB" id="A0A0N8QMG2"/>
<gene>
    <name evidence="1" type="ORF">ALO88_01766</name>
</gene>
<dbReference type="PATRIC" id="fig|251702.3.peg.2343"/>
<organism evidence="1 2">
    <name type="scientific">Pseudomonas syringae pv. antirrhini</name>
    <dbReference type="NCBI Taxonomy" id="251702"/>
    <lineage>
        <taxon>Bacteria</taxon>
        <taxon>Pseudomonadati</taxon>
        <taxon>Pseudomonadota</taxon>
        <taxon>Gammaproteobacteria</taxon>
        <taxon>Pseudomonadales</taxon>
        <taxon>Pseudomonadaceae</taxon>
        <taxon>Pseudomonas</taxon>
    </lineage>
</organism>